<evidence type="ECO:0000256" key="7">
    <source>
        <dbReference type="PIRSR" id="PIRSR001589-2"/>
    </source>
</evidence>
<feature type="binding site" evidence="7">
    <location>
        <position position="286"/>
    </location>
    <ligand>
        <name>ATP</name>
        <dbReference type="ChEBI" id="CHEBI:30616"/>
    </ligand>
</feature>
<feature type="active site" description="For GATase activity" evidence="6">
    <location>
        <position position="2"/>
    </location>
</feature>
<evidence type="ECO:0000256" key="2">
    <source>
        <dbReference type="ARBA" id="ARBA00022741"/>
    </source>
</evidence>
<dbReference type="PANTHER" id="PTHR43284">
    <property type="entry name" value="ASPARAGINE SYNTHETASE (GLUTAMINE-HYDROLYZING)"/>
    <property type="match status" value="1"/>
</dbReference>
<comment type="catalytic activity">
    <reaction evidence="5">
        <text>L-aspartate + L-glutamine + ATP + H2O = L-asparagine + L-glutamate + AMP + diphosphate + H(+)</text>
        <dbReference type="Rhea" id="RHEA:12228"/>
        <dbReference type="ChEBI" id="CHEBI:15377"/>
        <dbReference type="ChEBI" id="CHEBI:15378"/>
        <dbReference type="ChEBI" id="CHEBI:29985"/>
        <dbReference type="ChEBI" id="CHEBI:29991"/>
        <dbReference type="ChEBI" id="CHEBI:30616"/>
        <dbReference type="ChEBI" id="CHEBI:33019"/>
        <dbReference type="ChEBI" id="CHEBI:58048"/>
        <dbReference type="ChEBI" id="CHEBI:58359"/>
        <dbReference type="ChEBI" id="CHEBI:456215"/>
        <dbReference type="EC" id="6.3.5.4"/>
    </reaction>
</comment>
<evidence type="ECO:0000256" key="1">
    <source>
        <dbReference type="ARBA" id="ARBA00005752"/>
    </source>
</evidence>
<accession>A0A7D5GTN7</accession>
<keyword evidence="6" id="KW-0061">Asparagine biosynthesis</keyword>
<keyword evidence="2 5" id="KW-0547">Nucleotide-binding</keyword>
<dbReference type="OrthoDB" id="8692at2157"/>
<dbReference type="InterPro" id="IPR001962">
    <property type="entry name" value="Asn_synthase"/>
</dbReference>
<dbReference type="CDD" id="cd00712">
    <property type="entry name" value="AsnB"/>
    <property type="match status" value="1"/>
</dbReference>
<feature type="domain" description="Glutamine amidotransferase type-2" evidence="9">
    <location>
        <begin position="2"/>
        <end position="209"/>
    </location>
</feature>
<dbReference type="EC" id="6.3.5.4" evidence="5"/>
<evidence type="ECO:0000256" key="6">
    <source>
        <dbReference type="PIRSR" id="PIRSR001589-1"/>
    </source>
</evidence>
<dbReference type="PANTHER" id="PTHR43284:SF1">
    <property type="entry name" value="ASPARAGINE SYNTHETASE"/>
    <property type="match status" value="1"/>
</dbReference>
<dbReference type="KEGG" id="haly:HYG82_16040"/>
<evidence type="ECO:0000256" key="5">
    <source>
        <dbReference type="PIRNR" id="PIRNR001589"/>
    </source>
</evidence>
<feature type="binding site" evidence="7">
    <location>
        <position position="97"/>
    </location>
    <ligand>
        <name>L-glutamine</name>
        <dbReference type="ChEBI" id="CHEBI:58359"/>
    </ligand>
</feature>
<dbReference type="GO" id="GO:0005524">
    <property type="term" value="F:ATP binding"/>
    <property type="evidence" value="ECO:0007669"/>
    <property type="project" value="UniProtKB-KW"/>
</dbReference>
<dbReference type="InterPro" id="IPR051786">
    <property type="entry name" value="ASN_synthetase/amidase"/>
</dbReference>
<dbReference type="InterPro" id="IPR033738">
    <property type="entry name" value="AsnB_N"/>
</dbReference>
<keyword evidence="3 5" id="KW-0067">ATP-binding</keyword>
<dbReference type="SUPFAM" id="SSF56235">
    <property type="entry name" value="N-terminal nucleophile aminohydrolases (Ntn hydrolases)"/>
    <property type="match status" value="1"/>
</dbReference>
<dbReference type="Gene3D" id="3.60.20.10">
    <property type="entry name" value="Glutamine Phosphoribosylpyrophosphate, subunit 1, domain 1"/>
    <property type="match status" value="1"/>
</dbReference>
<dbReference type="InterPro" id="IPR006426">
    <property type="entry name" value="Asn_synth_AEB"/>
</dbReference>
<dbReference type="Pfam" id="PF00733">
    <property type="entry name" value="Asn_synthase"/>
    <property type="match status" value="1"/>
</dbReference>
<evidence type="ECO:0000256" key="8">
    <source>
        <dbReference type="PIRSR" id="PIRSR001589-3"/>
    </source>
</evidence>
<keyword evidence="4 6" id="KW-0315">Glutamine amidotransferase</keyword>
<dbReference type="Proteomes" id="UP000509241">
    <property type="component" value="Chromosome"/>
</dbReference>
<proteinExistence type="inferred from homology"/>
<dbReference type="InterPro" id="IPR017932">
    <property type="entry name" value="GATase_2_dom"/>
</dbReference>
<keyword evidence="10" id="KW-0436">Ligase</keyword>
<dbReference type="SUPFAM" id="SSF52402">
    <property type="entry name" value="Adenine nucleotide alpha hydrolases-like"/>
    <property type="match status" value="1"/>
</dbReference>
<dbReference type="InterPro" id="IPR014729">
    <property type="entry name" value="Rossmann-like_a/b/a_fold"/>
</dbReference>
<evidence type="ECO:0000313" key="10">
    <source>
        <dbReference type="EMBL" id="QLG50249.1"/>
    </source>
</evidence>
<evidence type="ECO:0000259" key="9">
    <source>
        <dbReference type="PROSITE" id="PS51278"/>
    </source>
</evidence>
<dbReference type="Gene3D" id="3.40.50.620">
    <property type="entry name" value="HUPs"/>
    <property type="match status" value="1"/>
</dbReference>
<comment type="similarity">
    <text evidence="1">Belongs to the asparagine synthetase family.</text>
</comment>
<dbReference type="InterPro" id="IPR029055">
    <property type="entry name" value="Ntn_hydrolases_N"/>
</dbReference>
<protein>
    <recommendedName>
        <fullName evidence="5">Putative asparagine synthetase [glutamine-hydrolyzing]</fullName>
        <ecNumber evidence="5">6.3.5.4</ecNumber>
    </recommendedName>
</protein>
<dbReference type="Pfam" id="PF13537">
    <property type="entry name" value="GATase_7"/>
    <property type="match status" value="1"/>
</dbReference>
<gene>
    <name evidence="10" type="primary">asnB</name>
    <name evidence="10" type="ORF">HYG82_16040</name>
</gene>
<evidence type="ECO:0000313" key="11">
    <source>
        <dbReference type="Proteomes" id="UP000509241"/>
    </source>
</evidence>
<evidence type="ECO:0000256" key="3">
    <source>
        <dbReference type="ARBA" id="ARBA00022840"/>
    </source>
</evidence>
<reference evidence="10 11" key="1">
    <citation type="submission" date="2020-07" db="EMBL/GenBank/DDBJ databases">
        <authorList>
            <person name="Cui H."/>
        </authorList>
    </citation>
    <scope>NUCLEOTIDE SEQUENCE [LARGE SCALE GENOMIC DNA]</scope>
    <source>
        <strain evidence="10 11">YPL8</strain>
    </source>
</reference>
<dbReference type="CDD" id="cd01991">
    <property type="entry name" value="Asn_synthase_B_C"/>
    <property type="match status" value="1"/>
</dbReference>
<dbReference type="EMBL" id="CP058601">
    <property type="protein sequence ID" value="QLG50249.1"/>
    <property type="molecule type" value="Genomic_DNA"/>
</dbReference>
<keyword evidence="6" id="KW-0028">Amino-acid biosynthesis</keyword>
<dbReference type="PIRSF" id="PIRSF001589">
    <property type="entry name" value="Asn_synthetase_glu-h"/>
    <property type="match status" value="1"/>
</dbReference>
<sequence length="636" mass="71408">MCGIVGAYGWTDEPTLSSMLDWIEHRGPDEEGRYLDRDAEIMMGARRLSIVDLAGGSQPKCNEDGTISVVFNGEIYNHETLRESLERDGHRFESESDTEVLVHLWEEYGEAMVDHLDGMFAVSIWDEATNTVFLARDRLGIKPLYYGRAGGGYVWGSELPAVLIGGVDRTIDPAAVFNHFSLEYTPGSQTLLRDVRKVKPGHTVTIGPDGAREREYWNVLDVETGGSTLSFEAAADRLRSMLERSVENRLMADVPVGAFLSGGLDSSAIVGIASKYRDDPLDTYAVSFDNPRFDESEEARLVADHFGTNHHEVNVDLSSMELFDEMIRYLGEPTGHLQMLPLFLLSERASEDVKVALAGEGADELFAGYPRYRQVSEYKRNVDFLPQFTHDIAGSIAPISPVGGKYLRYYSWLRDNTEVTLHHTCGFMPFRPEPDEFLDTGETAETAGLRAHVSELTEQIDDPAPEQHMSAFEANYTLPNFHLFKADHTSMAQSLELRVPFLSADIAEFAHSLPIEYKVTEGNAKRVLKRAVDDLLPDEIIERKKMGMRPPVTDWFREEHAAIETWFAREKLENAPYVNADRATALRAAHRRGDESVGRTLWMILTYVAWYHTFIDEHTSIIGATAKDTHTPISSS</sequence>
<dbReference type="NCBIfam" id="TIGR01536">
    <property type="entry name" value="asn_synth_AEB"/>
    <property type="match status" value="1"/>
</dbReference>
<organism evidence="10 11">
    <name type="scientific">Natrinema halophilum</name>
    <dbReference type="NCBI Taxonomy" id="1699371"/>
    <lineage>
        <taxon>Archaea</taxon>
        <taxon>Methanobacteriati</taxon>
        <taxon>Methanobacteriota</taxon>
        <taxon>Stenosarchaea group</taxon>
        <taxon>Halobacteria</taxon>
        <taxon>Halobacteriales</taxon>
        <taxon>Natrialbaceae</taxon>
        <taxon>Natrinema</taxon>
    </lineage>
</organism>
<feature type="site" description="Important for beta-aspartyl-AMP intermediate formation" evidence="8">
    <location>
        <position position="360"/>
    </location>
</feature>
<dbReference type="GO" id="GO:0005829">
    <property type="term" value="C:cytosol"/>
    <property type="evidence" value="ECO:0007669"/>
    <property type="project" value="TreeGrafter"/>
</dbReference>
<dbReference type="GeneID" id="56034833"/>
<dbReference type="GO" id="GO:0006529">
    <property type="term" value="P:asparagine biosynthetic process"/>
    <property type="evidence" value="ECO:0007669"/>
    <property type="project" value="UniProtKB-KW"/>
</dbReference>
<evidence type="ECO:0000256" key="4">
    <source>
        <dbReference type="ARBA" id="ARBA00022962"/>
    </source>
</evidence>
<name>A0A7D5GTN7_9EURY</name>
<dbReference type="GO" id="GO:0004066">
    <property type="term" value="F:asparagine synthase (glutamine-hydrolyzing) activity"/>
    <property type="evidence" value="ECO:0007669"/>
    <property type="project" value="UniProtKB-EC"/>
</dbReference>
<keyword evidence="11" id="KW-1185">Reference proteome</keyword>
<dbReference type="RefSeq" id="WP_179262574.1">
    <property type="nucleotide sequence ID" value="NZ_CP058601.1"/>
</dbReference>
<dbReference type="PROSITE" id="PS51278">
    <property type="entry name" value="GATASE_TYPE_2"/>
    <property type="match status" value="1"/>
</dbReference>
<dbReference type="AlphaFoldDB" id="A0A7D5GTN7"/>